<dbReference type="Gene3D" id="1.10.3720.10">
    <property type="entry name" value="MetI-like"/>
    <property type="match status" value="1"/>
</dbReference>
<accession>A0A1W2E5H0</accession>
<evidence type="ECO:0000256" key="2">
    <source>
        <dbReference type="ARBA" id="ARBA00010072"/>
    </source>
</evidence>
<protein>
    <submittedName>
        <fullName evidence="11">Amino acid ABC transporter membrane protein 1, PAAT family</fullName>
    </submittedName>
</protein>
<feature type="domain" description="ABC transmembrane type-1" evidence="10">
    <location>
        <begin position="13"/>
        <end position="201"/>
    </location>
</feature>
<dbReference type="SUPFAM" id="SSF161098">
    <property type="entry name" value="MetI-like"/>
    <property type="match status" value="1"/>
</dbReference>
<comment type="subcellular location">
    <subcellularLocation>
        <location evidence="1">Cell inner membrane</location>
        <topology evidence="1">Multi-pass membrane protein</topology>
    </subcellularLocation>
    <subcellularLocation>
        <location evidence="9">Cell membrane</location>
        <topology evidence="9">Multi-pass membrane protein</topology>
    </subcellularLocation>
</comment>
<evidence type="ECO:0000256" key="6">
    <source>
        <dbReference type="ARBA" id="ARBA00022970"/>
    </source>
</evidence>
<comment type="similarity">
    <text evidence="2">Belongs to the binding-protein-dependent transport system permease family. HisMQ subfamily.</text>
</comment>
<evidence type="ECO:0000313" key="11">
    <source>
        <dbReference type="EMBL" id="SMD04925.1"/>
    </source>
</evidence>
<feature type="transmembrane region" description="Helical" evidence="9">
    <location>
        <begin position="49"/>
        <end position="70"/>
    </location>
</feature>
<name>A0A1W2E5H0_9HYPH</name>
<dbReference type="Proteomes" id="UP000192656">
    <property type="component" value="Unassembled WGS sequence"/>
</dbReference>
<evidence type="ECO:0000256" key="9">
    <source>
        <dbReference type="RuleBase" id="RU363032"/>
    </source>
</evidence>
<organism evidence="11 12">
    <name type="scientific">Fulvimarina manganoxydans</name>
    <dbReference type="NCBI Taxonomy" id="937218"/>
    <lineage>
        <taxon>Bacteria</taxon>
        <taxon>Pseudomonadati</taxon>
        <taxon>Pseudomonadota</taxon>
        <taxon>Alphaproteobacteria</taxon>
        <taxon>Hyphomicrobiales</taxon>
        <taxon>Aurantimonadaceae</taxon>
        <taxon>Fulvimarina</taxon>
    </lineage>
</organism>
<dbReference type="InterPro" id="IPR035906">
    <property type="entry name" value="MetI-like_sf"/>
</dbReference>
<dbReference type="GO" id="GO:0006865">
    <property type="term" value="P:amino acid transport"/>
    <property type="evidence" value="ECO:0007669"/>
    <property type="project" value="UniProtKB-KW"/>
</dbReference>
<evidence type="ECO:0000256" key="3">
    <source>
        <dbReference type="ARBA" id="ARBA00022448"/>
    </source>
</evidence>
<dbReference type="GO" id="GO:0043190">
    <property type="term" value="C:ATP-binding cassette (ABC) transporter complex"/>
    <property type="evidence" value="ECO:0007669"/>
    <property type="project" value="InterPro"/>
</dbReference>
<dbReference type="NCBIfam" id="TIGR01726">
    <property type="entry name" value="HEQRo_perm_3TM"/>
    <property type="match status" value="1"/>
</dbReference>
<dbReference type="InterPro" id="IPR010065">
    <property type="entry name" value="AA_ABC_transptr_permease_3TM"/>
</dbReference>
<keyword evidence="5 9" id="KW-0812">Transmembrane</keyword>
<keyword evidence="7 9" id="KW-1133">Transmembrane helix</keyword>
<dbReference type="CDD" id="cd06261">
    <property type="entry name" value="TM_PBP2"/>
    <property type="match status" value="1"/>
</dbReference>
<keyword evidence="3 9" id="KW-0813">Transport</keyword>
<feature type="transmembrane region" description="Helical" evidence="9">
    <location>
        <begin position="76"/>
        <end position="95"/>
    </location>
</feature>
<dbReference type="PROSITE" id="PS50928">
    <property type="entry name" value="ABC_TM1"/>
    <property type="match status" value="1"/>
</dbReference>
<evidence type="ECO:0000256" key="7">
    <source>
        <dbReference type="ARBA" id="ARBA00022989"/>
    </source>
</evidence>
<gene>
    <name evidence="11" type="ORF">SAMN06297251_12151</name>
</gene>
<dbReference type="AlphaFoldDB" id="A0A1W2E5H0"/>
<keyword evidence="6" id="KW-0029">Amino-acid transport</keyword>
<evidence type="ECO:0000313" key="12">
    <source>
        <dbReference type="Proteomes" id="UP000192656"/>
    </source>
</evidence>
<evidence type="ECO:0000256" key="5">
    <source>
        <dbReference type="ARBA" id="ARBA00022692"/>
    </source>
</evidence>
<evidence type="ECO:0000256" key="4">
    <source>
        <dbReference type="ARBA" id="ARBA00022475"/>
    </source>
</evidence>
<dbReference type="EMBL" id="FWXR01000021">
    <property type="protein sequence ID" value="SMD04925.1"/>
    <property type="molecule type" value="Genomic_DNA"/>
</dbReference>
<dbReference type="RefSeq" id="WP_084411952.1">
    <property type="nucleotide sequence ID" value="NZ_FWXR01000021.1"/>
</dbReference>
<evidence type="ECO:0000256" key="8">
    <source>
        <dbReference type="ARBA" id="ARBA00023136"/>
    </source>
</evidence>
<reference evidence="11 12" key="1">
    <citation type="submission" date="2017-04" db="EMBL/GenBank/DDBJ databases">
        <authorList>
            <person name="Afonso C.L."/>
            <person name="Miller P.J."/>
            <person name="Scott M.A."/>
            <person name="Spackman E."/>
            <person name="Goraichik I."/>
            <person name="Dimitrov K.M."/>
            <person name="Suarez D.L."/>
            <person name="Swayne D.E."/>
        </authorList>
    </citation>
    <scope>NUCLEOTIDE SEQUENCE [LARGE SCALE GENOMIC DNA]</scope>
    <source>
        <strain evidence="11 12">CGMCC 1.10972</strain>
    </source>
</reference>
<sequence>MTPDYFLLLLTGLPYTFAVTGGALLIGALFGFPLLLVRRSKVTILRWTAVMLIAVIRSIPPIVWIFLIFFSIGTGVFPISPLSAALVGFGLIATANMAEIYRGALIAVHHGQTEAAQALNLSPFHTMWDVILPQMVRVCLPVAATYAIGLLKDAAIASTIGVPDLTYQGRHITQMTLQGLSVMGSVGIIYVLISLPIAWIARVTEAHIRKTVSL</sequence>
<dbReference type="Pfam" id="PF00528">
    <property type="entry name" value="BPD_transp_1"/>
    <property type="match status" value="1"/>
</dbReference>
<proteinExistence type="inferred from homology"/>
<dbReference type="PANTHER" id="PTHR30614">
    <property type="entry name" value="MEMBRANE COMPONENT OF AMINO ACID ABC TRANSPORTER"/>
    <property type="match status" value="1"/>
</dbReference>
<dbReference type="GO" id="GO:0022857">
    <property type="term" value="F:transmembrane transporter activity"/>
    <property type="evidence" value="ECO:0007669"/>
    <property type="project" value="InterPro"/>
</dbReference>
<evidence type="ECO:0000259" key="10">
    <source>
        <dbReference type="PROSITE" id="PS50928"/>
    </source>
</evidence>
<dbReference type="InterPro" id="IPR043429">
    <property type="entry name" value="ArtM/GltK/GlnP/TcyL/YhdX-like"/>
</dbReference>
<keyword evidence="12" id="KW-1185">Reference proteome</keyword>
<keyword evidence="8 9" id="KW-0472">Membrane</keyword>
<feature type="transmembrane region" description="Helical" evidence="9">
    <location>
        <begin position="180"/>
        <end position="201"/>
    </location>
</feature>
<evidence type="ECO:0000256" key="1">
    <source>
        <dbReference type="ARBA" id="ARBA00004429"/>
    </source>
</evidence>
<dbReference type="PANTHER" id="PTHR30614:SF0">
    <property type="entry name" value="L-CYSTINE TRANSPORT SYSTEM PERMEASE PROTEIN TCYL"/>
    <property type="match status" value="1"/>
</dbReference>
<feature type="transmembrane region" description="Helical" evidence="9">
    <location>
        <begin position="12"/>
        <end position="37"/>
    </location>
</feature>
<keyword evidence="4" id="KW-1003">Cell membrane</keyword>
<dbReference type="OrthoDB" id="7255919at2"/>
<dbReference type="InterPro" id="IPR000515">
    <property type="entry name" value="MetI-like"/>
</dbReference>
<dbReference type="STRING" id="937218.SAMN06297251_12151"/>